<name>A0AAD7G4M4_MYCRO</name>
<protein>
    <submittedName>
        <fullName evidence="1">Haloacid dehalogenase-like hydrolase-domain-containing protein</fullName>
    </submittedName>
</protein>
<proteinExistence type="predicted"/>
<dbReference type="NCBIfam" id="TIGR01509">
    <property type="entry name" value="HAD-SF-IA-v3"/>
    <property type="match status" value="1"/>
</dbReference>
<dbReference type="Gene3D" id="1.10.150.240">
    <property type="entry name" value="Putative phosphatase, domain 2"/>
    <property type="match status" value="1"/>
</dbReference>
<dbReference type="InterPro" id="IPR006439">
    <property type="entry name" value="HAD-SF_hydro_IA"/>
</dbReference>
<dbReference type="SUPFAM" id="SSF56784">
    <property type="entry name" value="HAD-like"/>
    <property type="match status" value="1"/>
</dbReference>
<dbReference type="AlphaFoldDB" id="A0AAD7G4M4"/>
<dbReference type="InterPro" id="IPR036412">
    <property type="entry name" value="HAD-like_sf"/>
</dbReference>
<dbReference type="GO" id="GO:0016791">
    <property type="term" value="F:phosphatase activity"/>
    <property type="evidence" value="ECO:0007669"/>
    <property type="project" value="UniProtKB-ARBA"/>
</dbReference>
<dbReference type="InterPro" id="IPR023214">
    <property type="entry name" value="HAD_sf"/>
</dbReference>
<sequence>MRNPFSPFNAIIFDLGDVLFSWSSHTDTVIPSATLRRFLGSLVWFDYERGRISKETCYERLGVEFSFQPLEVRHAFEQAHNSLQCNYDLVDFIRGLKEQSHGSLQIFAMSNVSESDYAALRTKPAEWSIFDKIFTSGSAGERKPDLAFYRQVLAETGVDPHRTVFVDDKLDNVLSARSLGLRGIVFESAVTVKRTLLNLFGDPILRGRQFLRDRAGTLFSIMPDGTKVKENFAQLLIFDATQDRSLVNLVTYPRTWNFFQENDAAVFPFDLDTTSLALSIMQPDAATLHSVMDEMLEYINEDGIIQLSTWLQTYFDHGRPRIDPVVCLNILTLFYAHGRGQELCETLDWVYAVLVQRAYLDGTRYYVAAECFLYFLMRLLQRANASLDSMFKPLIGKPGDAVALAMRILVCDYVGVRCENDLATLLSLQCEDGGWEVGWVYRIGSTGSRIGNRGVATALAINAVEANNKMKQ</sequence>
<keyword evidence="1" id="KW-0378">Hydrolase</keyword>
<gene>
    <name evidence="1" type="ORF">B0H17DRAFT_1162606</name>
</gene>
<dbReference type="InterPro" id="IPR023198">
    <property type="entry name" value="PGP-like_dom2"/>
</dbReference>
<reference evidence="1" key="1">
    <citation type="submission" date="2023-03" db="EMBL/GenBank/DDBJ databases">
        <title>Massive genome expansion in bonnet fungi (Mycena s.s.) driven by repeated elements and novel gene families across ecological guilds.</title>
        <authorList>
            <consortium name="Lawrence Berkeley National Laboratory"/>
            <person name="Harder C.B."/>
            <person name="Miyauchi S."/>
            <person name="Viragh M."/>
            <person name="Kuo A."/>
            <person name="Thoen E."/>
            <person name="Andreopoulos B."/>
            <person name="Lu D."/>
            <person name="Skrede I."/>
            <person name="Drula E."/>
            <person name="Henrissat B."/>
            <person name="Morin E."/>
            <person name="Kohler A."/>
            <person name="Barry K."/>
            <person name="LaButti K."/>
            <person name="Morin E."/>
            <person name="Salamov A."/>
            <person name="Lipzen A."/>
            <person name="Mereny Z."/>
            <person name="Hegedus B."/>
            <person name="Baldrian P."/>
            <person name="Stursova M."/>
            <person name="Weitz H."/>
            <person name="Taylor A."/>
            <person name="Grigoriev I.V."/>
            <person name="Nagy L.G."/>
            <person name="Martin F."/>
            <person name="Kauserud H."/>
        </authorList>
    </citation>
    <scope>NUCLEOTIDE SEQUENCE</scope>
    <source>
        <strain evidence="1">CBHHK067</strain>
    </source>
</reference>
<accession>A0AAD7G4M4</accession>
<dbReference type="EMBL" id="JARKIE010000213">
    <property type="protein sequence ID" value="KAJ7665704.1"/>
    <property type="molecule type" value="Genomic_DNA"/>
</dbReference>
<organism evidence="1 2">
    <name type="scientific">Mycena rosella</name>
    <name type="common">Pink bonnet</name>
    <name type="synonym">Agaricus rosellus</name>
    <dbReference type="NCBI Taxonomy" id="1033263"/>
    <lineage>
        <taxon>Eukaryota</taxon>
        <taxon>Fungi</taxon>
        <taxon>Dikarya</taxon>
        <taxon>Basidiomycota</taxon>
        <taxon>Agaricomycotina</taxon>
        <taxon>Agaricomycetes</taxon>
        <taxon>Agaricomycetidae</taxon>
        <taxon>Agaricales</taxon>
        <taxon>Marasmiineae</taxon>
        <taxon>Mycenaceae</taxon>
        <taxon>Mycena</taxon>
    </lineage>
</organism>
<dbReference type="Proteomes" id="UP001221757">
    <property type="component" value="Unassembled WGS sequence"/>
</dbReference>
<evidence type="ECO:0000313" key="2">
    <source>
        <dbReference type="Proteomes" id="UP001221757"/>
    </source>
</evidence>
<dbReference type="PANTHER" id="PTHR43611:SF3">
    <property type="entry name" value="FLAVIN MONONUCLEOTIDE HYDROLASE 1, CHLOROPLATIC"/>
    <property type="match status" value="1"/>
</dbReference>
<evidence type="ECO:0000313" key="1">
    <source>
        <dbReference type="EMBL" id="KAJ7665704.1"/>
    </source>
</evidence>
<dbReference type="Gene3D" id="3.40.50.1000">
    <property type="entry name" value="HAD superfamily/HAD-like"/>
    <property type="match status" value="1"/>
</dbReference>
<comment type="caution">
    <text evidence="1">The sequence shown here is derived from an EMBL/GenBank/DDBJ whole genome shotgun (WGS) entry which is preliminary data.</text>
</comment>
<dbReference type="Pfam" id="PF00702">
    <property type="entry name" value="Hydrolase"/>
    <property type="match status" value="1"/>
</dbReference>
<keyword evidence="2" id="KW-1185">Reference proteome</keyword>
<dbReference type="PANTHER" id="PTHR43611">
    <property type="entry name" value="ALPHA-D-GLUCOSE 1-PHOSPHATE PHOSPHATASE"/>
    <property type="match status" value="1"/>
</dbReference>